<protein>
    <submittedName>
        <fullName evidence="1">Protein TE10</fullName>
    </submittedName>
</protein>
<name>A0A0M3LCR6_9ALPH</name>
<accession>A0A0M3LCR6</accession>
<gene>
    <name evidence="1" type="primary">TE10</name>
</gene>
<sequence length="210" mass="24682">MSPIEVYAWPDLVWCDKHEIPIGYDGFLKWTRDFVARYNRKYHYLPDGSCLWTINRMWIRCGSSILTKEELALKYLPYVQKITMLGQILDSEKDGCFIMISEIGEVWAYRDGVGLHRIAGKIPDFFEKGIADFNDGFVKPRHDLSKYTAALRKRLYTQGEPSRSRTMSIMEEFKRRPRSCTEPAIAYFKRPVASRRTIWNQIKGLLRQRA</sequence>
<dbReference type="RefSeq" id="YP_009176865.1">
    <property type="nucleotide sequence ID" value="NC_027916.2"/>
</dbReference>
<organism evidence="1 2">
    <name type="scientific">Testudinid alphaherpesvirus 3</name>
    <dbReference type="NCBI Taxonomy" id="2560801"/>
    <lineage>
        <taxon>Viruses</taxon>
        <taxon>Duplodnaviria</taxon>
        <taxon>Heunggongvirae</taxon>
        <taxon>Peploviricota</taxon>
        <taxon>Herviviricetes</taxon>
        <taxon>Herpesvirales</taxon>
        <taxon>Orthoherpesviridae</taxon>
        <taxon>Alphaherpesvirinae</taxon>
        <taxon>Scutavirus</taxon>
        <taxon>Scutavirus testudinidalpha3</taxon>
    </lineage>
</organism>
<reference evidence="1 2" key="1">
    <citation type="journal article" date="2015" name="J. Virol.">
        <title>The Genome of a Tortoise Herpesvirus (Testudinid Herpesvirus 3) Has a Novel Structure and Contains a Large Region That Is Not Required for Replication In Vitro or Virulence In Vivo.</title>
        <authorList>
            <person name="Gandar F."/>
            <person name="Wilkie G.S."/>
            <person name="Gatherer D."/>
            <person name="Kerr K."/>
            <person name="Marlier D."/>
            <person name="Diez M."/>
            <person name="Marschang R.E."/>
            <person name="Mast J."/>
            <person name="Dewals B.G."/>
            <person name="Davison A.J."/>
            <person name="Vanderplasschen A.F."/>
        </authorList>
    </citation>
    <scope>NUCLEOTIDE SEQUENCE [LARGE SCALE GENOMIC DNA]</scope>
    <source>
        <strain evidence="1 2">1976</strain>
    </source>
</reference>
<dbReference type="KEGG" id="vg:26122584"/>
<dbReference type="EMBL" id="KM924292">
    <property type="protein sequence ID" value="AIU39320.1"/>
    <property type="molecule type" value="Genomic_DNA"/>
</dbReference>
<keyword evidence="2" id="KW-1185">Reference proteome</keyword>
<evidence type="ECO:0000313" key="2">
    <source>
        <dbReference type="Proteomes" id="UP000208106"/>
    </source>
</evidence>
<proteinExistence type="predicted"/>
<dbReference type="GeneID" id="26122584"/>
<evidence type="ECO:0000313" key="1">
    <source>
        <dbReference type="EMBL" id="AIU39320.1"/>
    </source>
</evidence>
<dbReference type="Proteomes" id="UP000208106">
    <property type="component" value="Segment"/>
</dbReference>